<keyword evidence="1" id="KW-1133">Transmembrane helix</keyword>
<dbReference type="PROSITE" id="PS51257">
    <property type="entry name" value="PROKAR_LIPOPROTEIN"/>
    <property type="match status" value="1"/>
</dbReference>
<feature type="transmembrane region" description="Helical" evidence="1">
    <location>
        <begin position="12"/>
        <end position="30"/>
    </location>
</feature>
<proteinExistence type="predicted"/>
<dbReference type="InterPro" id="IPR050464">
    <property type="entry name" value="Zeta_carotene_desat/Oxidored"/>
</dbReference>
<dbReference type="AlphaFoldDB" id="A0AAN7TV60"/>
<keyword evidence="4" id="KW-1185">Reference proteome</keyword>
<dbReference type="GO" id="GO:0016491">
    <property type="term" value="F:oxidoreductase activity"/>
    <property type="evidence" value="ECO:0007669"/>
    <property type="project" value="InterPro"/>
</dbReference>
<dbReference type="InterPro" id="IPR036188">
    <property type="entry name" value="FAD/NAD-bd_sf"/>
</dbReference>
<dbReference type="SUPFAM" id="SSF51905">
    <property type="entry name" value="FAD/NAD(P)-binding domain"/>
    <property type="match status" value="1"/>
</dbReference>
<accession>A0AAN7TV60</accession>
<organism evidence="3 4">
    <name type="scientific">Dictyostelium firmibasis</name>
    <dbReference type="NCBI Taxonomy" id="79012"/>
    <lineage>
        <taxon>Eukaryota</taxon>
        <taxon>Amoebozoa</taxon>
        <taxon>Evosea</taxon>
        <taxon>Eumycetozoa</taxon>
        <taxon>Dictyostelia</taxon>
        <taxon>Dictyosteliales</taxon>
        <taxon>Dictyosteliaceae</taxon>
        <taxon>Dictyostelium</taxon>
    </lineage>
</organism>
<protein>
    <recommendedName>
        <fullName evidence="2">Amine oxidase domain-containing protein</fullName>
    </recommendedName>
</protein>
<evidence type="ECO:0000259" key="2">
    <source>
        <dbReference type="Pfam" id="PF01593"/>
    </source>
</evidence>
<dbReference type="EMBL" id="JAVFKY010000005">
    <property type="protein sequence ID" value="KAK5576747.1"/>
    <property type="molecule type" value="Genomic_DNA"/>
</dbReference>
<gene>
    <name evidence="3" type="ORF">RB653_007891</name>
</gene>
<keyword evidence="1" id="KW-0472">Membrane</keyword>
<evidence type="ECO:0000313" key="3">
    <source>
        <dbReference type="EMBL" id="KAK5576747.1"/>
    </source>
</evidence>
<evidence type="ECO:0000313" key="4">
    <source>
        <dbReference type="Proteomes" id="UP001344447"/>
    </source>
</evidence>
<dbReference type="Gene3D" id="3.50.50.60">
    <property type="entry name" value="FAD/NAD(P)-binding domain"/>
    <property type="match status" value="1"/>
</dbReference>
<evidence type="ECO:0000256" key="1">
    <source>
        <dbReference type="SAM" id="Phobius"/>
    </source>
</evidence>
<feature type="domain" description="Amine oxidase" evidence="2">
    <location>
        <begin position="21"/>
        <end position="320"/>
    </location>
</feature>
<reference evidence="3 4" key="1">
    <citation type="submission" date="2023-11" db="EMBL/GenBank/DDBJ databases">
        <title>Dfirmibasis_genome.</title>
        <authorList>
            <person name="Edelbroek B."/>
            <person name="Kjellin J."/>
            <person name="Jerlstrom-Hultqvist J."/>
            <person name="Soderbom F."/>
        </authorList>
    </citation>
    <scope>NUCLEOTIDE SEQUENCE [LARGE SCALE GENOMIC DNA]</scope>
    <source>
        <strain evidence="3 4">TNS-C-14</strain>
    </source>
</reference>
<dbReference type="Proteomes" id="UP001344447">
    <property type="component" value="Unassembled WGS sequence"/>
</dbReference>
<dbReference type="PANTHER" id="PTHR42923:SF17">
    <property type="entry name" value="AMINE OXIDASE DOMAIN-CONTAINING PROTEIN"/>
    <property type="match status" value="1"/>
</dbReference>
<keyword evidence="1" id="KW-0812">Transmembrane</keyword>
<sequence>MEPNFKNDDGKLNIAIIGGGISGMSCAYLLTMGGHNCTVFEKGSYLGGHTNTVEVKFQKESVKIDTGFLVYTPQKYPNLMSLFKRLGIKNGESDMSFGYSLNARNGIEKTVEMEVVANQITTNPIKPTIRREIEWCSDNLSTIFAQWQNIFRPSFWRLLFDLYRFSKDGPLIITPENLEKYKNMSVRQYCEINNYSRAFIDYYLIPVASAVWSASFKEIDLFPVVTLARFFQNHGLFKIVNRPQWNSVYGGSYQYMERIKEFLESNGGKVLLSTPVTKVVRSKNTQEGVFISSTTNQSNQPQQKQQHFDRVVFACHTPEIFPMLTDMTYPERKVLSGFKFTHCLAYLHSDPSLMPRRKKTWSSWNYIYDDNSLTENKLCCTYWLNRIQPWVNAEKYPLYLTLNPVFQPNPSLLHRVIEYDHPLICPESDKAKNRLPSIQGIRNSFYCGAWTGYGFHEDGITSGLLAAQLIDPTLHKLWKVDVTRYIDEYPSTPDSSTFILFKNILYYSTLFALTYYGNLKISSALNKIN</sequence>
<name>A0AAN7TV60_9MYCE</name>
<dbReference type="Pfam" id="PF01593">
    <property type="entry name" value="Amino_oxidase"/>
    <property type="match status" value="1"/>
</dbReference>
<dbReference type="PANTHER" id="PTHR42923">
    <property type="entry name" value="PROTOPORPHYRINOGEN OXIDASE"/>
    <property type="match status" value="1"/>
</dbReference>
<dbReference type="InterPro" id="IPR002937">
    <property type="entry name" value="Amino_oxidase"/>
</dbReference>
<comment type="caution">
    <text evidence="3">The sequence shown here is derived from an EMBL/GenBank/DDBJ whole genome shotgun (WGS) entry which is preliminary data.</text>
</comment>